<dbReference type="HOGENOM" id="CLU_094166_0_0_9"/>
<proteinExistence type="predicted"/>
<accession>G5IKW8</accession>
<dbReference type="PATRIC" id="fig|742737.3.peg.4132"/>
<evidence type="ECO:0000313" key="1">
    <source>
        <dbReference type="EMBL" id="EHI57904.1"/>
    </source>
</evidence>
<dbReference type="RefSeq" id="WP_006782137.1">
    <property type="nucleotide sequence ID" value="NZ_CP040506.1"/>
</dbReference>
<reference evidence="1 2" key="1">
    <citation type="submission" date="2011-08" db="EMBL/GenBank/DDBJ databases">
        <title>The Genome Sequence of Clostridium hathewayi WAL-18680.</title>
        <authorList>
            <consortium name="The Broad Institute Genome Sequencing Platform"/>
            <person name="Earl A."/>
            <person name="Ward D."/>
            <person name="Feldgarden M."/>
            <person name="Gevers D."/>
            <person name="Finegold S.M."/>
            <person name="Summanen P.H."/>
            <person name="Molitoris D.R."/>
            <person name="Song M."/>
            <person name="Daigneault M."/>
            <person name="Allen-Vercoe E."/>
            <person name="Young S.K."/>
            <person name="Zeng Q."/>
            <person name="Gargeya S."/>
            <person name="Fitzgerald M."/>
            <person name="Haas B."/>
            <person name="Abouelleil A."/>
            <person name="Alvarado L."/>
            <person name="Arachchi H.M."/>
            <person name="Berlin A."/>
            <person name="Brown A."/>
            <person name="Chapman S.B."/>
            <person name="Chen Z."/>
            <person name="Dunbar C."/>
            <person name="Freedman E."/>
            <person name="Gearin G."/>
            <person name="Gellesch M."/>
            <person name="Goldberg J."/>
            <person name="Griggs A."/>
            <person name="Gujja S."/>
            <person name="Heiman D."/>
            <person name="Howarth C."/>
            <person name="Larson L."/>
            <person name="Lui A."/>
            <person name="MacDonald P.J.P."/>
            <person name="Montmayeur A."/>
            <person name="Murphy C."/>
            <person name="Neiman D."/>
            <person name="Pearson M."/>
            <person name="Priest M."/>
            <person name="Roberts A."/>
            <person name="Saif S."/>
            <person name="Shea T."/>
            <person name="Shenoy N."/>
            <person name="Sisk P."/>
            <person name="Stolte C."/>
            <person name="Sykes S."/>
            <person name="Wortman J."/>
            <person name="Nusbaum C."/>
            <person name="Birren B."/>
        </authorList>
    </citation>
    <scope>NUCLEOTIDE SEQUENCE [LARGE SCALE GENOMIC DNA]</scope>
    <source>
        <strain evidence="1 2">WAL-18680</strain>
    </source>
</reference>
<evidence type="ECO:0000313" key="2">
    <source>
        <dbReference type="Proteomes" id="UP000005384"/>
    </source>
</evidence>
<dbReference type="Proteomes" id="UP000005384">
    <property type="component" value="Unassembled WGS sequence"/>
</dbReference>
<dbReference type="AlphaFoldDB" id="G5IKW8"/>
<gene>
    <name evidence="1" type="ORF">HMPREF9473_04146</name>
</gene>
<sequence>MKNRKSAQRLVWGLALCLLGQYGAVPVYGGEPANRTQRNGVVTSDIELDPNDGSIPVPVEMNANITASLISVSLPADGFEFTVNPAQEFDISRPSAQITSPDVTVVNHSVVPVKLEIASVPEVEDVKFSDKFSDYVEQSFQLVDRISGVGPPGTAILVLGTQDRQYGSSEDFEHYAICPGRTGIFVAEIPAEQETVIKLYGKVAPDFYGEYEFTVKPTLKISAARAD</sequence>
<name>G5IKW8_9FIRM</name>
<protein>
    <submittedName>
        <fullName evidence="1">Uncharacterized protein</fullName>
    </submittedName>
</protein>
<dbReference type="EMBL" id="ADLN01000115">
    <property type="protein sequence ID" value="EHI57904.1"/>
    <property type="molecule type" value="Genomic_DNA"/>
</dbReference>
<organism evidence="1 2">
    <name type="scientific">Hungatella hathewayi WAL-18680</name>
    <dbReference type="NCBI Taxonomy" id="742737"/>
    <lineage>
        <taxon>Bacteria</taxon>
        <taxon>Bacillati</taxon>
        <taxon>Bacillota</taxon>
        <taxon>Clostridia</taxon>
        <taxon>Lachnospirales</taxon>
        <taxon>Lachnospiraceae</taxon>
        <taxon>Hungatella</taxon>
    </lineage>
</organism>
<keyword evidence="2" id="KW-1185">Reference proteome</keyword>
<comment type="caution">
    <text evidence="1">The sequence shown here is derived from an EMBL/GenBank/DDBJ whole genome shotgun (WGS) entry which is preliminary data.</text>
</comment>